<keyword evidence="11" id="KW-1185">Reference proteome</keyword>
<feature type="transmembrane region" description="Helical" evidence="8">
    <location>
        <begin position="111"/>
        <end position="133"/>
    </location>
</feature>
<dbReference type="PANTHER" id="PTHR21016:SF1">
    <property type="entry name" value="TM2 DOMAIN-CONTAINING PROTEIN 1"/>
    <property type="match status" value="1"/>
</dbReference>
<accession>T1K0D6</accession>
<comment type="subcellular location">
    <subcellularLocation>
        <location evidence="1">Membrane</location>
        <topology evidence="1">Multi-pass membrane protein</topology>
    </subcellularLocation>
</comment>
<dbReference type="Proteomes" id="UP000015104">
    <property type="component" value="Unassembled WGS sequence"/>
</dbReference>
<evidence type="ECO:0000256" key="2">
    <source>
        <dbReference type="ARBA" id="ARBA00008284"/>
    </source>
</evidence>
<proteinExistence type="inferred from homology"/>
<evidence type="ECO:0000313" key="11">
    <source>
        <dbReference type="Proteomes" id="UP000015104"/>
    </source>
</evidence>
<evidence type="ECO:0000256" key="6">
    <source>
        <dbReference type="ARBA" id="ARBA00023136"/>
    </source>
</evidence>
<dbReference type="EnsemblMetazoa" id="tetur03g07380.1">
    <property type="protein sequence ID" value="tetur03g07380.1"/>
    <property type="gene ID" value="tetur03g07380"/>
</dbReference>
<comment type="similarity">
    <text evidence="2">Belongs to the TM2 family.</text>
</comment>
<keyword evidence="5 8" id="KW-1133">Transmembrane helix</keyword>
<keyword evidence="3 8" id="KW-0812">Transmembrane</keyword>
<keyword evidence="7" id="KW-0325">Glycoprotein</keyword>
<dbReference type="EMBL" id="CAEY01001140">
    <property type="status" value="NOT_ANNOTATED_CDS"/>
    <property type="molecule type" value="Genomic_DNA"/>
</dbReference>
<dbReference type="AlphaFoldDB" id="T1K0D6"/>
<dbReference type="GO" id="GO:0016020">
    <property type="term" value="C:membrane"/>
    <property type="evidence" value="ECO:0007669"/>
    <property type="project" value="UniProtKB-SubCell"/>
</dbReference>
<evidence type="ECO:0000256" key="8">
    <source>
        <dbReference type="SAM" id="Phobius"/>
    </source>
</evidence>
<feature type="domain" description="TM2" evidence="9">
    <location>
        <begin position="83"/>
        <end position="129"/>
    </location>
</feature>
<reference evidence="10" key="2">
    <citation type="submission" date="2015-06" db="UniProtKB">
        <authorList>
            <consortium name="EnsemblMetazoa"/>
        </authorList>
    </citation>
    <scope>IDENTIFICATION</scope>
</reference>
<sequence length="170" mass="19366">MIPEHAKKSRKLIPADCSQPLVGQYVCSEPIIDPTTQQPVNCDKNNKAKVNCTLRDGFYCDGQEKNVTTFLQDIDCLYTNGYYFETALLLSIFLGMFGADRFYLGYPAIGLLKLCTFGCFFILQFIDVILIALQVLKPVDNSNYIIRYYGPRLNIVHMDNNSWPLNKSEL</sequence>
<name>T1K0D6_TETUR</name>
<keyword evidence="4" id="KW-0732">Signal</keyword>
<reference evidence="11" key="1">
    <citation type="submission" date="2011-08" db="EMBL/GenBank/DDBJ databases">
        <authorList>
            <person name="Rombauts S."/>
        </authorList>
    </citation>
    <scope>NUCLEOTIDE SEQUENCE</scope>
    <source>
        <strain evidence="11">London</strain>
    </source>
</reference>
<keyword evidence="6 8" id="KW-0472">Membrane</keyword>
<protein>
    <recommendedName>
        <fullName evidence="9">TM2 domain-containing protein</fullName>
    </recommendedName>
</protein>
<evidence type="ECO:0000256" key="7">
    <source>
        <dbReference type="ARBA" id="ARBA00023180"/>
    </source>
</evidence>
<dbReference type="eggNOG" id="KOG4272">
    <property type="taxonomic scope" value="Eukaryota"/>
</dbReference>
<feature type="transmembrane region" description="Helical" evidence="8">
    <location>
        <begin position="82"/>
        <end position="99"/>
    </location>
</feature>
<evidence type="ECO:0000256" key="1">
    <source>
        <dbReference type="ARBA" id="ARBA00004141"/>
    </source>
</evidence>
<evidence type="ECO:0000256" key="3">
    <source>
        <dbReference type="ARBA" id="ARBA00022692"/>
    </source>
</evidence>
<evidence type="ECO:0000259" key="9">
    <source>
        <dbReference type="Pfam" id="PF05154"/>
    </source>
</evidence>
<dbReference type="STRING" id="32264.T1K0D6"/>
<dbReference type="InterPro" id="IPR050932">
    <property type="entry name" value="TM2D1-3-like"/>
</dbReference>
<dbReference type="HOGENOM" id="CLU_110523_0_0_1"/>
<evidence type="ECO:0000256" key="5">
    <source>
        <dbReference type="ARBA" id="ARBA00022989"/>
    </source>
</evidence>
<evidence type="ECO:0000256" key="4">
    <source>
        <dbReference type="ARBA" id="ARBA00022729"/>
    </source>
</evidence>
<dbReference type="Pfam" id="PF05154">
    <property type="entry name" value="TM2"/>
    <property type="match status" value="1"/>
</dbReference>
<evidence type="ECO:0000313" key="10">
    <source>
        <dbReference type="EnsemblMetazoa" id="tetur03g07380.1"/>
    </source>
</evidence>
<dbReference type="InterPro" id="IPR007829">
    <property type="entry name" value="TM2"/>
</dbReference>
<dbReference type="PANTHER" id="PTHR21016">
    <property type="entry name" value="BETA-AMYLOID BINDING PROTEIN-RELATED"/>
    <property type="match status" value="1"/>
</dbReference>
<organism evidence="10 11">
    <name type="scientific">Tetranychus urticae</name>
    <name type="common">Two-spotted spider mite</name>
    <dbReference type="NCBI Taxonomy" id="32264"/>
    <lineage>
        <taxon>Eukaryota</taxon>
        <taxon>Metazoa</taxon>
        <taxon>Ecdysozoa</taxon>
        <taxon>Arthropoda</taxon>
        <taxon>Chelicerata</taxon>
        <taxon>Arachnida</taxon>
        <taxon>Acari</taxon>
        <taxon>Acariformes</taxon>
        <taxon>Trombidiformes</taxon>
        <taxon>Prostigmata</taxon>
        <taxon>Eleutherengona</taxon>
        <taxon>Raphignathae</taxon>
        <taxon>Tetranychoidea</taxon>
        <taxon>Tetranychidae</taxon>
        <taxon>Tetranychus</taxon>
    </lineage>
</organism>